<organism evidence="1 2">
    <name type="scientific">Setaria viridis</name>
    <name type="common">Green bristlegrass</name>
    <name type="synonym">Setaria italica subsp. viridis</name>
    <dbReference type="NCBI Taxonomy" id="4556"/>
    <lineage>
        <taxon>Eukaryota</taxon>
        <taxon>Viridiplantae</taxon>
        <taxon>Streptophyta</taxon>
        <taxon>Embryophyta</taxon>
        <taxon>Tracheophyta</taxon>
        <taxon>Spermatophyta</taxon>
        <taxon>Magnoliopsida</taxon>
        <taxon>Liliopsida</taxon>
        <taxon>Poales</taxon>
        <taxon>Poaceae</taxon>
        <taxon>PACMAD clade</taxon>
        <taxon>Panicoideae</taxon>
        <taxon>Panicodae</taxon>
        <taxon>Paniceae</taxon>
        <taxon>Cenchrinae</taxon>
        <taxon>Setaria</taxon>
    </lineage>
</organism>
<dbReference type="AlphaFoldDB" id="A0A4U6UA53"/>
<proteinExistence type="predicted"/>
<dbReference type="EMBL" id="CM016556">
    <property type="protein sequence ID" value="TKW12022.1"/>
    <property type="molecule type" value="Genomic_DNA"/>
</dbReference>
<accession>A0A4U6UA53</accession>
<keyword evidence="2" id="KW-1185">Reference proteome</keyword>
<evidence type="ECO:0000313" key="1">
    <source>
        <dbReference type="EMBL" id="TKW12022.1"/>
    </source>
</evidence>
<protein>
    <submittedName>
        <fullName evidence="1">Uncharacterized protein</fullName>
    </submittedName>
</protein>
<gene>
    <name evidence="1" type="ORF">SEVIR_5G010175v2</name>
</gene>
<name>A0A4U6UA53_SETVI</name>
<dbReference type="Gramene" id="TKW12022">
    <property type="protein sequence ID" value="TKW12022"/>
    <property type="gene ID" value="SEVIR_5G010175v2"/>
</dbReference>
<sequence length="39" mass="4143">MTYADHRPLVMVSVPLGFTLATPTSSSRHGVISAPKGIF</sequence>
<dbReference type="Proteomes" id="UP000298652">
    <property type="component" value="Chromosome 5"/>
</dbReference>
<reference evidence="1" key="1">
    <citation type="submission" date="2019-03" db="EMBL/GenBank/DDBJ databases">
        <title>WGS assembly of Setaria viridis.</title>
        <authorList>
            <person name="Huang P."/>
            <person name="Jenkins J."/>
            <person name="Grimwood J."/>
            <person name="Barry K."/>
            <person name="Healey A."/>
            <person name="Mamidi S."/>
            <person name="Sreedasyam A."/>
            <person name="Shu S."/>
            <person name="Feldman M."/>
            <person name="Wu J."/>
            <person name="Yu Y."/>
            <person name="Chen C."/>
            <person name="Johnson J."/>
            <person name="Rokhsar D."/>
            <person name="Baxter I."/>
            <person name="Schmutz J."/>
            <person name="Brutnell T."/>
            <person name="Kellogg E."/>
        </authorList>
    </citation>
    <scope>NUCLEOTIDE SEQUENCE [LARGE SCALE GENOMIC DNA]</scope>
</reference>
<evidence type="ECO:0000313" key="2">
    <source>
        <dbReference type="Proteomes" id="UP000298652"/>
    </source>
</evidence>